<evidence type="ECO:0000313" key="3">
    <source>
        <dbReference type="Proteomes" id="UP000077755"/>
    </source>
</evidence>
<dbReference type="OrthoDB" id="766386at2759"/>
<dbReference type="EMBL" id="CP093349">
    <property type="protein sequence ID" value="WOH10419.1"/>
    <property type="molecule type" value="Genomic_DNA"/>
</dbReference>
<feature type="region of interest" description="Disordered" evidence="1">
    <location>
        <begin position="31"/>
        <end position="179"/>
    </location>
</feature>
<sequence>MAEVTIDAQVNIETDEENDCQLRRSSYRDTDCQNRVPKWGSRYRSPLSPGSCHDLCKHGVKSDPETLDRRSLVRRNSLDSPKKSPRTREVIKKELPESPRKVSSSLRRQASSPSMIKYASEKQERVSKPKTPPLAATRQLHRRNSDIIITKNSAGGSSGQTNRETKVNKETENSKIEKTKISARDRFSLSSMSSAKRFISAQSENVKKMTKVPSTLKNRKQIKVNGKCPPSKHVIEKTPYVIRPKAGNQAAGLAKRGSFTSLQSSPEKGLSSLKSQTSASSSPEAMQSDSSAFDIDNSESEYSVSDLEVEDTRIPSFQVRRLEDEDWPSSQKLKFRRGKVIDLKLEDFSQKLRFRRGNVVDVQPEDLSPSVLKFRHQEALEENQNSDNEGISLTKISSDEVLYETNAETEKVTLKHQDAETKGETWGFIDDAIEETANRLAQSRKSKVKALVGAFEAVLGRQDSPRR</sequence>
<feature type="compositionally biased region" description="Low complexity" evidence="1">
    <location>
        <begin position="103"/>
        <end position="114"/>
    </location>
</feature>
<gene>
    <name evidence="2" type="ORF">DCAR_0729888</name>
</gene>
<dbReference type="Proteomes" id="UP000077755">
    <property type="component" value="Chromosome 7"/>
</dbReference>
<dbReference type="SMART" id="SM01054">
    <property type="entry name" value="CaM_binding"/>
    <property type="match status" value="1"/>
</dbReference>
<keyword evidence="3" id="KW-1185">Reference proteome</keyword>
<feature type="compositionally biased region" description="Low complexity" evidence="1">
    <location>
        <begin position="271"/>
        <end position="282"/>
    </location>
</feature>
<dbReference type="KEGG" id="dcr:108195010"/>
<organism evidence="2 3">
    <name type="scientific">Daucus carota subsp. sativus</name>
    <name type="common">Carrot</name>
    <dbReference type="NCBI Taxonomy" id="79200"/>
    <lineage>
        <taxon>Eukaryota</taxon>
        <taxon>Viridiplantae</taxon>
        <taxon>Streptophyta</taxon>
        <taxon>Embryophyta</taxon>
        <taxon>Tracheophyta</taxon>
        <taxon>Spermatophyta</taxon>
        <taxon>Magnoliopsida</taxon>
        <taxon>eudicotyledons</taxon>
        <taxon>Gunneridae</taxon>
        <taxon>Pentapetalae</taxon>
        <taxon>asterids</taxon>
        <taxon>campanulids</taxon>
        <taxon>Apiales</taxon>
        <taxon>Apiaceae</taxon>
        <taxon>Apioideae</taxon>
        <taxon>Scandiceae</taxon>
        <taxon>Daucinae</taxon>
        <taxon>Daucus</taxon>
        <taxon>Daucus sect. Daucus</taxon>
    </lineage>
</organism>
<feature type="region of interest" description="Disordered" evidence="1">
    <location>
        <begin position="207"/>
        <end position="295"/>
    </location>
</feature>
<dbReference type="PANTHER" id="PTHR33349">
    <property type="entry name" value="EMB|CAB62594.1"/>
    <property type="match status" value="1"/>
</dbReference>
<evidence type="ECO:0000313" key="2">
    <source>
        <dbReference type="EMBL" id="WOH10419.1"/>
    </source>
</evidence>
<feature type="compositionally biased region" description="Basic and acidic residues" evidence="1">
    <location>
        <begin position="54"/>
        <end position="100"/>
    </location>
</feature>
<proteinExistence type="predicted"/>
<accession>A0A164UJ50</accession>
<evidence type="ECO:0000256" key="1">
    <source>
        <dbReference type="SAM" id="MobiDB-lite"/>
    </source>
</evidence>
<dbReference type="AlphaFoldDB" id="A0A164UJ50"/>
<name>A0A164UJ50_DAUCS</name>
<feature type="compositionally biased region" description="Basic and acidic residues" evidence="1">
    <location>
        <begin position="163"/>
        <end position="179"/>
    </location>
</feature>
<feature type="compositionally biased region" description="Polar residues" evidence="1">
    <location>
        <begin position="150"/>
        <end position="162"/>
    </location>
</feature>
<dbReference type="Gramene" id="KZM88947">
    <property type="protein sequence ID" value="KZM88947"/>
    <property type="gene ID" value="DCAR_026022"/>
</dbReference>
<reference evidence="2" key="2">
    <citation type="submission" date="2022-03" db="EMBL/GenBank/DDBJ databases">
        <title>Draft title - Genomic analysis of global carrot germplasm unveils the trajectory of domestication and the origin of high carotenoid orange carrot.</title>
        <authorList>
            <person name="Iorizzo M."/>
            <person name="Ellison S."/>
            <person name="Senalik D."/>
            <person name="Macko-Podgorni A."/>
            <person name="Grzebelus D."/>
            <person name="Bostan H."/>
            <person name="Rolling W."/>
            <person name="Curaba J."/>
            <person name="Simon P."/>
        </authorList>
    </citation>
    <scope>NUCLEOTIDE SEQUENCE</scope>
    <source>
        <tissue evidence="2">Leaf</tissue>
    </source>
</reference>
<dbReference type="Pfam" id="PF07839">
    <property type="entry name" value="CaM_binding"/>
    <property type="match status" value="1"/>
</dbReference>
<dbReference type="InterPro" id="IPR012417">
    <property type="entry name" value="CaM-bd_dom_pln"/>
</dbReference>
<protein>
    <submittedName>
        <fullName evidence="2">Uncharacterized protein</fullName>
    </submittedName>
</protein>
<dbReference type="GO" id="GO:0005516">
    <property type="term" value="F:calmodulin binding"/>
    <property type="evidence" value="ECO:0007669"/>
    <property type="project" value="InterPro"/>
</dbReference>
<dbReference type="PANTHER" id="PTHR33349:SF41">
    <property type="entry name" value="EMB|CAB62594.1"/>
    <property type="match status" value="1"/>
</dbReference>
<reference evidence="2" key="1">
    <citation type="journal article" date="2016" name="Nat. Genet.">
        <title>A high-quality carrot genome assembly provides new insights into carotenoid accumulation and asterid genome evolution.</title>
        <authorList>
            <person name="Iorizzo M."/>
            <person name="Ellison S."/>
            <person name="Senalik D."/>
            <person name="Zeng P."/>
            <person name="Satapoomin P."/>
            <person name="Huang J."/>
            <person name="Bowman M."/>
            <person name="Iovene M."/>
            <person name="Sanseverino W."/>
            <person name="Cavagnaro P."/>
            <person name="Yildiz M."/>
            <person name="Macko-Podgorni A."/>
            <person name="Moranska E."/>
            <person name="Grzebelus E."/>
            <person name="Grzebelus D."/>
            <person name="Ashrafi H."/>
            <person name="Zheng Z."/>
            <person name="Cheng S."/>
            <person name="Spooner D."/>
            <person name="Van Deynze A."/>
            <person name="Simon P."/>
        </authorList>
    </citation>
    <scope>NUCLEOTIDE SEQUENCE</scope>
    <source>
        <tissue evidence="2">Leaf</tissue>
    </source>
</reference>